<evidence type="ECO:0000313" key="3">
    <source>
        <dbReference type="Proteomes" id="UP000178240"/>
    </source>
</evidence>
<comment type="caution">
    <text evidence="2">The sequence shown here is derived from an EMBL/GenBank/DDBJ whole genome shotgun (WGS) entry which is preliminary data.</text>
</comment>
<dbReference type="InterPro" id="IPR017946">
    <property type="entry name" value="PLC-like_Pdiesterase_TIM-brl"/>
</dbReference>
<sequence>MLKIGHRGAAGLAPENTLLSLQKAIDLGVDMVEFDVHLCQSGEVVIIHDQEVDRTTNGTGQVTQMTLSQLQALDAGQGQAIPTLAEALDLINRRVGVMLELKGESTAKPVYKILQSYINQKKYFYEDFIIVSFDHHQLTEFSRLSQKFRLGPSLETKPIGYAEFAAKLPAQYINLAWQYADKNFVIDAHRRQLKVIVWTVNNLEDINHLTSLGIDGICSDYPNLFSN</sequence>
<evidence type="ECO:0000259" key="1">
    <source>
        <dbReference type="PROSITE" id="PS51704"/>
    </source>
</evidence>
<protein>
    <recommendedName>
        <fullName evidence="1">GP-PDE domain-containing protein</fullName>
    </recommendedName>
</protein>
<dbReference type="GO" id="GO:0008081">
    <property type="term" value="F:phosphoric diester hydrolase activity"/>
    <property type="evidence" value="ECO:0007669"/>
    <property type="project" value="InterPro"/>
</dbReference>
<dbReference type="PROSITE" id="PS51704">
    <property type="entry name" value="GP_PDE"/>
    <property type="match status" value="1"/>
</dbReference>
<organism evidence="2 3">
    <name type="scientific">Candidatus Buchananbacteria bacterium RIFCSPHIGHO2_01_FULL_44_11</name>
    <dbReference type="NCBI Taxonomy" id="1797535"/>
    <lineage>
        <taxon>Bacteria</taxon>
        <taxon>Candidatus Buchananiibacteriota</taxon>
    </lineage>
</organism>
<feature type="domain" description="GP-PDE" evidence="1">
    <location>
        <begin position="1"/>
        <end position="227"/>
    </location>
</feature>
<dbReference type="Gene3D" id="3.20.20.190">
    <property type="entry name" value="Phosphatidylinositol (PI) phosphodiesterase"/>
    <property type="match status" value="1"/>
</dbReference>
<accession>A0A1G1Y190</accession>
<dbReference type="Proteomes" id="UP000178240">
    <property type="component" value="Unassembled WGS sequence"/>
</dbReference>
<dbReference type="SUPFAM" id="SSF51695">
    <property type="entry name" value="PLC-like phosphodiesterases"/>
    <property type="match status" value="1"/>
</dbReference>
<dbReference type="PANTHER" id="PTHR46211">
    <property type="entry name" value="GLYCEROPHOSPHORYL DIESTER PHOSPHODIESTERASE"/>
    <property type="match status" value="1"/>
</dbReference>
<dbReference type="PANTHER" id="PTHR46211:SF1">
    <property type="entry name" value="GLYCEROPHOSPHODIESTER PHOSPHODIESTERASE, CYTOPLASMIC"/>
    <property type="match status" value="1"/>
</dbReference>
<dbReference type="AlphaFoldDB" id="A0A1G1Y190"/>
<proteinExistence type="predicted"/>
<dbReference type="Pfam" id="PF03009">
    <property type="entry name" value="GDPD"/>
    <property type="match status" value="1"/>
</dbReference>
<dbReference type="STRING" id="1797535.A2744_03965"/>
<evidence type="ECO:0000313" key="2">
    <source>
        <dbReference type="EMBL" id="OGY46042.1"/>
    </source>
</evidence>
<dbReference type="EMBL" id="MHIE01000008">
    <property type="protein sequence ID" value="OGY46042.1"/>
    <property type="molecule type" value="Genomic_DNA"/>
</dbReference>
<reference evidence="2 3" key="1">
    <citation type="journal article" date="2016" name="Nat. Commun.">
        <title>Thousands of microbial genomes shed light on interconnected biogeochemical processes in an aquifer system.</title>
        <authorList>
            <person name="Anantharaman K."/>
            <person name="Brown C.T."/>
            <person name="Hug L.A."/>
            <person name="Sharon I."/>
            <person name="Castelle C.J."/>
            <person name="Probst A.J."/>
            <person name="Thomas B.C."/>
            <person name="Singh A."/>
            <person name="Wilkins M.J."/>
            <person name="Karaoz U."/>
            <person name="Brodie E.L."/>
            <person name="Williams K.H."/>
            <person name="Hubbard S.S."/>
            <person name="Banfield J.F."/>
        </authorList>
    </citation>
    <scope>NUCLEOTIDE SEQUENCE [LARGE SCALE GENOMIC DNA]</scope>
</reference>
<dbReference type="GO" id="GO:0006629">
    <property type="term" value="P:lipid metabolic process"/>
    <property type="evidence" value="ECO:0007669"/>
    <property type="project" value="InterPro"/>
</dbReference>
<name>A0A1G1Y190_9BACT</name>
<dbReference type="InterPro" id="IPR030395">
    <property type="entry name" value="GP_PDE_dom"/>
</dbReference>
<gene>
    <name evidence="2" type="ORF">A2744_03965</name>
</gene>